<organism evidence="3">
    <name type="scientific">uncultured Leptolyngbya sp</name>
    <dbReference type="NCBI Taxonomy" id="332963"/>
    <lineage>
        <taxon>Bacteria</taxon>
        <taxon>Bacillati</taxon>
        <taxon>Cyanobacteriota</taxon>
        <taxon>Cyanophyceae</taxon>
        <taxon>Leptolyngbyales</taxon>
        <taxon>Leptolyngbyaceae</taxon>
        <taxon>Leptolyngbya group</taxon>
        <taxon>Leptolyngbya</taxon>
        <taxon>environmental samples</taxon>
    </lineage>
</organism>
<accession>A0A6J4NU28</accession>
<name>A0A6J4NU28_9CYAN</name>
<dbReference type="InterPro" id="IPR031975">
    <property type="entry name" value="Pilin_GH"/>
</dbReference>
<gene>
    <name evidence="3" type="ORF">AVDCRST_MAG94-5744</name>
</gene>
<feature type="region of interest" description="Disordered" evidence="1">
    <location>
        <begin position="262"/>
        <end position="285"/>
    </location>
</feature>
<sequence>MLDMKTLLTTTCAQLAIAMTLVACNPSRPTVTSSPLPVALPASPIIGSPSPQSTAIADPFVKGVDKAASATQLAQSAQTTDDWRLVVSQWERAIAFMLAVPASDPNHAAAQKLLVQYRQALVRTQQQAERGGASQSAPVVQSNTDGGIPLIAGAQPSASPTVAKDVSTTAMATVKVLLQQQTTFFAKQKRFAATLAELESSVPADTPTYAYSTSVSPLKQAIVTAAAKQDGLPSYTGTLLSVKDEQNKDTNVTAICVTSKPAKVPPDVPQSSGKEIQCPSGASKL</sequence>
<keyword evidence="2" id="KW-0732">Signal</keyword>
<dbReference type="AlphaFoldDB" id="A0A6J4NU28"/>
<evidence type="ECO:0000256" key="1">
    <source>
        <dbReference type="SAM" id="MobiDB-lite"/>
    </source>
</evidence>
<dbReference type="Pfam" id="PF16734">
    <property type="entry name" value="Pilin_GH"/>
    <property type="match status" value="1"/>
</dbReference>
<proteinExistence type="predicted"/>
<feature type="chain" id="PRO_5027038177" description="Lipoprotein" evidence="2">
    <location>
        <begin position="24"/>
        <end position="285"/>
    </location>
</feature>
<feature type="signal peptide" evidence="2">
    <location>
        <begin position="1"/>
        <end position="23"/>
    </location>
</feature>
<protein>
    <recommendedName>
        <fullName evidence="4">Lipoprotein</fullName>
    </recommendedName>
</protein>
<dbReference type="PROSITE" id="PS51257">
    <property type="entry name" value="PROKAR_LIPOPROTEIN"/>
    <property type="match status" value="1"/>
</dbReference>
<dbReference type="EMBL" id="CADCTY010001975">
    <property type="protein sequence ID" value="CAA9397712.1"/>
    <property type="molecule type" value="Genomic_DNA"/>
</dbReference>
<evidence type="ECO:0000256" key="2">
    <source>
        <dbReference type="SAM" id="SignalP"/>
    </source>
</evidence>
<evidence type="ECO:0000313" key="3">
    <source>
        <dbReference type="EMBL" id="CAA9397712.1"/>
    </source>
</evidence>
<reference evidence="3" key="1">
    <citation type="submission" date="2020-02" db="EMBL/GenBank/DDBJ databases">
        <authorList>
            <person name="Meier V. D."/>
        </authorList>
    </citation>
    <scope>NUCLEOTIDE SEQUENCE</scope>
    <source>
        <strain evidence="3">AVDCRST_MAG94</strain>
    </source>
</reference>
<evidence type="ECO:0008006" key="4">
    <source>
        <dbReference type="Google" id="ProtNLM"/>
    </source>
</evidence>